<feature type="compositionally biased region" description="Acidic residues" evidence="1">
    <location>
        <begin position="401"/>
        <end position="414"/>
    </location>
</feature>
<dbReference type="Pfam" id="PF02720">
    <property type="entry name" value="DUF222"/>
    <property type="match status" value="1"/>
</dbReference>
<evidence type="ECO:0000256" key="1">
    <source>
        <dbReference type="SAM" id="MobiDB-lite"/>
    </source>
</evidence>
<dbReference type="CDD" id="cd00085">
    <property type="entry name" value="HNHc"/>
    <property type="match status" value="1"/>
</dbReference>
<protein>
    <recommendedName>
        <fullName evidence="2">HNH nuclease domain-containing protein</fullName>
    </recommendedName>
</protein>
<feature type="compositionally biased region" description="Acidic residues" evidence="1">
    <location>
        <begin position="361"/>
        <end position="388"/>
    </location>
</feature>
<organism evidence="3 4">
    <name type="scientific">Geodermatophilus nigrescens</name>
    <dbReference type="NCBI Taxonomy" id="1070870"/>
    <lineage>
        <taxon>Bacteria</taxon>
        <taxon>Bacillati</taxon>
        <taxon>Actinomycetota</taxon>
        <taxon>Actinomycetes</taxon>
        <taxon>Geodermatophilales</taxon>
        <taxon>Geodermatophilaceae</taxon>
        <taxon>Geodermatophilus</taxon>
    </lineage>
</organism>
<dbReference type="SMART" id="SM00507">
    <property type="entry name" value="HNHc"/>
    <property type="match status" value="1"/>
</dbReference>
<name>A0A1M5FWR1_9ACTN</name>
<sequence>MFDAVGPVEEALRAALGPRPAVLDLVRPEARSGRRWEVAGRQHHRRTPGADELDRLLVLGSEALSRATAAARRSAREAAVLAVSLADLARCRPAGRFDRQPGERGAMSAASRAARPAVLTGVSEWAVDEVALALRTSGPAAGAMLEEAVTLVERLPATLALLARGEISPAHARQMVSVVGPVRDDALRTDIEAHVLRLLGGKTPPQLGDCARRVVLRKDAEAAGRRLVAAVRGRGVRMHDRRDGSATLVIDLPLPTCAAIHRALEAYAEQNRVEGDERTRQQRMADALADLVLRPGEDGRPPVTVALTLVVALETMLGGSEPGLVEGAVVPAEMVRELAYALGLLPRPAAAVDDLPTGDDGPQDDEPEADEPGADEPQDDEPGVEEPGADQPGADQPGADEPQDDEPAADEPGDDGGVCDPVGDEPASGPPSDPTPRTPADAGPMAEAAARHADAVRQATAGARRAVLRGTWTDGELRGLLDVGALLDVRALGGTALAERPRVAVTDMLRGSLVALTDATGLRRGAALGPPAGTDAHDPGAALDRFVRLRDRRCRFPGCRARARTCDLDHCRRWPDGPTTARNLCCLCEHHHRLKHQAPGWRFDVGDDGALLVTSPDGGTRASPPPRFGTDLDLPPF</sequence>
<evidence type="ECO:0000259" key="2">
    <source>
        <dbReference type="SMART" id="SM00507"/>
    </source>
</evidence>
<feature type="region of interest" description="Disordered" evidence="1">
    <location>
        <begin position="615"/>
        <end position="637"/>
    </location>
</feature>
<feature type="compositionally biased region" description="Pro residues" evidence="1">
    <location>
        <begin position="428"/>
        <end position="437"/>
    </location>
</feature>
<accession>A0A1M5FWR1</accession>
<dbReference type="RefSeq" id="WP_139252838.1">
    <property type="nucleotide sequence ID" value="NZ_FQVX01000001.1"/>
</dbReference>
<proteinExistence type="predicted"/>
<reference evidence="3 4" key="1">
    <citation type="submission" date="2016-11" db="EMBL/GenBank/DDBJ databases">
        <authorList>
            <person name="Jaros S."/>
            <person name="Januszkiewicz K."/>
            <person name="Wedrychowicz H."/>
        </authorList>
    </citation>
    <scope>NUCLEOTIDE SEQUENCE [LARGE SCALE GENOMIC DNA]</scope>
    <source>
        <strain evidence="3 4">DSM 45408</strain>
    </source>
</reference>
<dbReference type="InterPro" id="IPR003615">
    <property type="entry name" value="HNH_nuc"/>
</dbReference>
<evidence type="ECO:0000313" key="4">
    <source>
        <dbReference type="Proteomes" id="UP000184471"/>
    </source>
</evidence>
<dbReference type="Proteomes" id="UP000184471">
    <property type="component" value="Unassembled WGS sequence"/>
</dbReference>
<dbReference type="EMBL" id="FQVX01000001">
    <property type="protein sequence ID" value="SHF95893.1"/>
    <property type="molecule type" value="Genomic_DNA"/>
</dbReference>
<dbReference type="InterPro" id="IPR003870">
    <property type="entry name" value="DUF222"/>
</dbReference>
<dbReference type="AlphaFoldDB" id="A0A1M5FWR1"/>
<evidence type="ECO:0000313" key="3">
    <source>
        <dbReference type="EMBL" id="SHF95893.1"/>
    </source>
</evidence>
<feature type="domain" description="HNH nuclease" evidence="2">
    <location>
        <begin position="542"/>
        <end position="593"/>
    </location>
</feature>
<dbReference type="STRING" id="1070870.SAMN05444351_1436"/>
<keyword evidence="4" id="KW-1185">Reference proteome</keyword>
<dbReference type="OrthoDB" id="5188087at2"/>
<gene>
    <name evidence="3" type="ORF">SAMN05444351_1436</name>
</gene>
<feature type="region of interest" description="Disordered" evidence="1">
    <location>
        <begin position="351"/>
        <end position="457"/>
    </location>
</feature>